<dbReference type="GO" id="GO:0006598">
    <property type="term" value="P:polyamine catabolic process"/>
    <property type="evidence" value="ECO:0007669"/>
    <property type="project" value="TreeGrafter"/>
</dbReference>
<organism evidence="7 8">
    <name type="scientific">Saccharomyces cerevisiae x Saccharomyces kudriavzevii (strain VIN7)</name>
    <name type="common">Yeast</name>
    <dbReference type="NCBI Taxonomy" id="1095631"/>
    <lineage>
        <taxon>Eukaryota</taxon>
        <taxon>Fungi</taxon>
        <taxon>Dikarya</taxon>
        <taxon>Ascomycota</taxon>
        <taxon>Saccharomycotina</taxon>
        <taxon>Saccharomycetes</taxon>
        <taxon>Saccharomycetales</taxon>
        <taxon>Saccharomycetaceae</taxon>
        <taxon>Saccharomyces</taxon>
    </lineage>
</organism>
<evidence type="ECO:0000313" key="8">
    <source>
        <dbReference type="Proteomes" id="UP000009009"/>
    </source>
</evidence>
<dbReference type="PROSITE" id="PS00070">
    <property type="entry name" value="ALDEHYDE_DEHYDR_CYS"/>
    <property type="match status" value="1"/>
</dbReference>
<dbReference type="OrthoDB" id="310895at2759"/>
<evidence type="ECO:0000256" key="3">
    <source>
        <dbReference type="ARBA" id="ARBA00023027"/>
    </source>
</evidence>
<keyword evidence="3" id="KW-0520">NAD</keyword>
<dbReference type="GO" id="GO:0004029">
    <property type="term" value="F:aldehyde dehydrogenase (NAD+) activity"/>
    <property type="evidence" value="ECO:0007669"/>
    <property type="project" value="TreeGrafter"/>
</dbReference>
<feature type="domain" description="Aldehyde dehydrogenase" evidence="6">
    <location>
        <begin position="47"/>
        <end position="513"/>
    </location>
</feature>
<dbReference type="FunFam" id="3.40.605.10:FF:000026">
    <property type="entry name" value="Aldehyde dehydrogenase, putative"/>
    <property type="match status" value="1"/>
</dbReference>
<evidence type="ECO:0000313" key="7">
    <source>
        <dbReference type="EMBL" id="EHN00799.1"/>
    </source>
</evidence>
<dbReference type="PROSITE" id="PS00687">
    <property type="entry name" value="ALDEHYDE_DEHYDR_GLU"/>
    <property type="match status" value="1"/>
</dbReference>
<evidence type="ECO:0000256" key="5">
    <source>
        <dbReference type="RuleBase" id="RU003345"/>
    </source>
</evidence>
<dbReference type="InterPro" id="IPR016160">
    <property type="entry name" value="Ald_DH_CS_CYS"/>
</dbReference>
<dbReference type="CDD" id="cd07144">
    <property type="entry name" value="ALDH_ALD2-YMR170C"/>
    <property type="match status" value="1"/>
</dbReference>
<gene>
    <name evidence="7" type="ORF">VIN7_9225</name>
</gene>
<proteinExistence type="inferred from homology"/>
<dbReference type="FunFam" id="3.40.309.10:FF:000012">
    <property type="entry name" value="Betaine aldehyde dehydrogenase"/>
    <property type="match status" value="1"/>
</dbReference>
<evidence type="ECO:0000256" key="2">
    <source>
        <dbReference type="ARBA" id="ARBA00023002"/>
    </source>
</evidence>
<evidence type="ECO:0000259" key="6">
    <source>
        <dbReference type="Pfam" id="PF00171"/>
    </source>
</evidence>
<protein>
    <submittedName>
        <fullName evidence="7">Ald2p</fullName>
    </submittedName>
</protein>
<dbReference type="PANTHER" id="PTHR43720:SF2">
    <property type="entry name" value="2-AMINOMUCONIC SEMIALDEHYDE DEHYDROGENASE"/>
    <property type="match status" value="1"/>
</dbReference>
<comment type="caution">
    <text evidence="7">The sequence shown here is derived from an EMBL/GenBank/DDBJ whole genome shotgun (WGS) entry which is preliminary data.</text>
</comment>
<dbReference type="InterPro" id="IPR016163">
    <property type="entry name" value="Ald_DH_C"/>
</dbReference>
<dbReference type="HOGENOM" id="CLU_005391_0_1_1"/>
<dbReference type="InterPro" id="IPR015590">
    <property type="entry name" value="Aldehyde_DH_dom"/>
</dbReference>
<dbReference type="PANTHER" id="PTHR43720">
    <property type="entry name" value="2-AMINOMUCONIC SEMIALDEHYDE DEHYDROGENASE"/>
    <property type="match status" value="1"/>
</dbReference>
<reference evidence="7 8" key="1">
    <citation type="journal article" date="2012" name="FEMS Yeast Res.">
        <title>The genome sequence of the wine yeast VIN7 reveals an allotriploid hybrid genome with Saccharomyces cerevisiae and Saccharomyces kudriavzevii origins.</title>
        <authorList>
            <person name="Borneman A.R."/>
            <person name="Desany B.A."/>
            <person name="Riches D."/>
            <person name="Affourtit J.P."/>
            <person name="Forgan A.H."/>
            <person name="Pretorius I.S."/>
            <person name="Egholm M."/>
            <person name="Chambers P.J."/>
        </authorList>
    </citation>
    <scope>NUCLEOTIDE SEQUENCE [LARGE SCALE GENOMIC DNA]</scope>
    <source>
        <strain evidence="7 8">VIN7</strain>
    </source>
</reference>
<name>H0GZG9_SACCK</name>
<dbReference type="AlphaFoldDB" id="H0GZG9"/>
<dbReference type="Gene3D" id="3.40.309.10">
    <property type="entry name" value="Aldehyde Dehydrogenase, Chain A, domain 2"/>
    <property type="match status" value="1"/>
</dbReference>
<dbReference type="GO" id="GO:0046394">
    <property type="term" value="P:carboxylic acid biosynthetic process"/>
    <property type="evidence" value="ECO:0007669"/>
    <property type="project" value="UniProtKB-ARBA"/>
</dbReference>
<keyword evidence="2 5" id="KW-0560">Oxidoreductase</keyword>
<comment type="similarity">
    <text evidence="1 5">Belongs to the aldehyde dehydrogenase family.</text>
</comment>
<sequence>MLYQHQPHHQTSERNMLKLYTDLEIPQLKITLKQPLGLFINNEFCPSSDGKTIETVNPTTGEAITSFQAASEKDVDKAVKAARNAFENVWSKTSSEQRGIYLSNLLKLIEEEQDTLAALETLDTGKPFHSNSKGDLTQILQLTRYFAGSADKFNKGSTIPLTFERFAYTLRVPFGVVAQIVPWNYPLAMACWKLQGALAAGNTVIIKPAENTSLSLLYFSTLIKKAGFPPGVVNVLPGYGSLVGQALASHMDIDKVSFTGSTKIGGSVLEASGQSNLKDVTLECGGKSPALVFDDAELDKAINWIAAGIFYNSGQNCTANSRVYVQSSIYDTFVKKFKETAKKDWDIAGNFDPFDEKCVVGPVISSTQYDRIKGFIELGGKEEKLSSYQTSEFPNGKTKGYFIPPTIFTDVPQTSKLLQEEIFGPVVVVSKFETYDDALKLANDTCYGLASAVFTKDVKKAHMFARDIKAGTVWINSSNDEDVTVPFGGFKMSGIGRELGQSGVDTYLQTKAVHVNLSFDN</sequence>
<dbReference type="InterPro" id="IPR016162">
    <property type="entry name" value="Ald_DH_N"/>
</dbReference>
<dbReference type="EMBL" id="AGVY01000332">
    <property type="protein sequence ID" value="EHN00799.1"/>
    <property type="molecule type" value="Genomic_DNA"/>
</dbReference>
<keyword evidence="8" id="KW-1185">Reference proteome</keyword>
<dbReference type="InterPro" id="IPR016161">
    <property type="entry name" value="Ald_DH/histidinol_DH"/>
</dbReference>
<dbReference type="PhylomeDB" id="H0GZG9"/>
<evidence type="ECO:0000256" key="4">
    <source>
        <dbReference type="PROSITE-ProRule" id="PRU10007"/>
    </source>
</evidence>
<evidence type="ECO:0000256" key="1">
    <source>
        <dbReference type="ARBA" id="ARBA00009986"/>
    </source>
</evidence>
<dbReference type="InterPro" id="IPR029510">
    <property type="entry name" value="Ald_DH_CS_GLU"/>
</dbReference>
<dbReference type="SUPFAM" id="SSF53720">
    <property type="entry name" value="ALDH-like"/>
    <property type="match status" value="1"/>
</dbReference>
<dbReference type="Proteomes" id="UP000009009">
    <property type="component" value="Unassembled WGS sequence"/>
</dbReference>
<accession>H0GZG9</accession>
<feature type="active site" evidence="4">
    <location>
        <position position="283"/>
    </location>
</feature>
<dbReference type="Gene3D" id="3.40.605.10">
    <property type="entry name" value="Aldehyde Dehydrogenase, Chain A, domain 1"/>
    <property type="match status" value="1"/>
</dbReference>
<dbReference type="FunFam" id="3.40.605.10:FF:000001">
    <property type="entry name" value="Aldehyde dehydrogenase 1"/>
    <property type="match status" value="1"/>
</dbReference>
<dbReference type="Pfam" id="PF00171">
    <property type="entry name" value="Aldedh"/>
    <property type="match status" value="1"/>
</dbReference>